<dbReference type="PANTHER" id="PTHR31589:SF235">
    <property type="entry name" value="PROTEIN, PUTATIVE (DUF239)-RELATED"/>
    <property type="match status" value="1"/>
</dbReference>
<dbReference type="EMBL" id="JARAOO010000010">
    <property type="protein sequence ID" value="KAJ7952298.1"/>
    <property type="molecule type" value="Genomic_DNA"/>
</dbReference>
<evidence type="ECO:0000313" key="2">
    <source>
        <dbReference type="EMBL" id="KAJ7952298.1"/>
    </source>
</evidence>
<reference evidence="2" key="1">
    <citation type="journal article" date="2023" name="Science">
        <title>Elucidation of the pathway for biosynthesis of saponin adjuvants from the soapbark tree.</title>
        <authorList>
            <person name="Reed J."/>
            <person name="Orme A."/>
            <person name="El-Demerdash A."/>
            <person name="Owen C."/>
            <person name="Martin L.B.B."/>
            <person name="Misra R.C."/>
            <person name="Kikuchi S."/>
            <person name="Rejzek M."/>
            <person name="Martin A.C."/>
            <person name="Harkess A."/>
            <person name="Leebens-Mack J."/>
            <person name="Louveau T."/>
            <person name="Stephenson M.J."/>
            <person name="Osbourn A."/>
        </authorList>
    </citation>
    <scope>NUCLEOTIDE SEQUENCE</scope>
    <source>
        <strain evidence="2">S10</strain>
    </source>
</reference>
<gene>
    <name evidence="2" type="ORF">O6P43_024173</name>
</gene>
<dbReference type="Pfam" id="PF03080">
    <property type="entry name" value="Neprosin"/>
    <property type="match status" value="1"/>
</dbReference>
<keyword evidence="3" id="KW-1185">Reference proteome</keyword>
<evidence type="ECO:0000259" key="1">
    <source>
        <dbReference type="PROSITE" id="PS52045"/>
    </source>
</evidence>
<dbReference type="KEGG" id="qsa:O6P43_024173"/>
<protein>
    <recommendedName>
        <fullName evidence="1">Neprosin PEP catalytic domain-containing protein</fullName>
    </recommendedName>
</protein>
<dbReference type="Proteomes" id="UP001163823">
    <property type="component" value="Chromosome 10"/>
</dbReference>
<dbReference type="AlphaFoldDB" id="A0AAD7L6T2"/>
<evidence type="ECO:0000313" key="3">
    <source>
        <dbReference type="Proteomes" id="UP001163823"/>
    </source>
</evidence>
<accession>A0AAD7L6T2</accession>
<sequence length="322" mass="36350">MPETIPRGVANEAPTYTSQKFMPKDIWCPEGSVPIKRATKEDLIMAKHLKFLGSNYSASTNWHDSSFDLRGYHYALVEVRTPTYKPLYGARGRINLWNPSVTATQFSTASITILHGDPAEKLNGIQAGWGVNSLLYPNDSRLYIFWTVDGYKHGCYNLLCPGFVQVSTKIILGSIIKPDSIYNGPQYDMLLSFHQDPSQGDWWFMFQDEYVGYWPGKLLPSLARGSDYASWGGEVYSPIAEPSPTMGSGHFPEEGYGKCAYINQIQLFGKDHTFFNPNPAEEYLYIKVDKSYCYNAKHDENAAWGRHVFFGGPGKCTFKVYS</sequence>
<dbReference type="InterPro" id="IPR053168">
    <property type="entry name" value="Glutamic_endopeptidase"/>
</dbReference>
<dbReference type="PROSITE" id="PS52045">
    <property type="entry name" value="NEPROSIN_PEP_CD"/>
    <property type="match status" value="1"/>
</dbReference>
<name>A0AAD7L6T2_QUISA</name>
<organism evidence="2 3">
    <name type="scientific">Quillaja saponaria</name>
    <name type="common">Soap bark tree</name>
    <dbReference type="NCBI Taxonomy" id="32244"/>
    <lineage>
        <taxon>Eukaryota</taxon>
        <taxon>Viridiplantae</taxon>
        <taxon>Streptophyta</taxon>
        <taxon>Embryophyta</taxon>
        <taxon>Tracheophyta</taxon>
        <taxon>Spermatophyta</taxon>
        <taxon>Magnoliopsida</taxon>
        <taxon>eudicotyledons</taxon>
        <taxon>Gunneridae</taxon>
        <taxon>Pentapetalae</taxon>
        <taxon>rosids</taxon>
        <taxon>fabids</taxon>
        <taxon>Fabales</taxon>
        <taxon>Quillajaceae</taxon>
        <taxon>Quillaja</taxon>
    </lineage>
</organism>
<dbReference type="InterPro" id="IPR004314">
    <property type="entry name" value="Neprosin"/>
</dbReference>
<comment type="caution">
    <text evidence="2">The sequence shown here is derived from an EMBL/GenBank/DDBJ whole genome shotgun (WGS) entry which is preliminary data.</text>
</comment>
<feature type="domain" description="Neprosin PEP catalytic" evidence="1">
    <location>
        <begin position="67"/>
        <end position="317"/>
    </location>
</feature>
<dbReference type="PANTHER" id="PTHR31589">
    <property type="entry name" value="PROTEIN, PUTATIVE (DUF239)-RELATED-RELATED"/>
    <property type="match status" value="1"/>
</dbReference>
<dbReference type="Gene3D" id="3.90.1320.10">
    <property type="entry name" value="Outer-capsid protein sigma 3, large lobe"/>
    <property type="match status" value="1"/>
</dbReference>
<proteinExistence type="predicted"/>